<evidence type="ECO:0000313" key="2">
    <source>
        <dbReference type="Proteomes" id="UP000828390"/>
    </source>
</evidence>
<gene>
    <name evidence="1" type="ORF">DPMN_167227</name>
</gene>
<dbReference type="AlphaFoldDB" id="A0A9D4F0G8"/>
<sequence>MFTIIKQVSNLQFTITSSCLVQNPTALKTVQLYDPAKCRSTGVLKSVVLYIGVDPALHLALQPGLQTGLEQVMAVGGNVFSVTVNGLLTDMVADDGPSVKET</sequence>
<dbReference type="PROSITE" id="PS51257">
    <property type="entry name" value="PROKAR_LIPOPROTEIN"/>
    <property type="match status" value="1"/>
</dbReference>
<keyword evidence="2" id="KW-1185">Reference proteome</keyword>
<reference evidence="1" key="2">
    <citation type="submission" date="2020-11" db="EMBL/GenBank/DDBJ databases">
        <authorList>
            <person name="McCartney M.A."/>
            <person name="Auch B."/>
            <person name="Kono T."/>
            <person name="Mallez S."/>
            <person name="Becker A."/>
            <person name="Gohl D.M."/>
            <person name="Silverstein K.A.T."/>
            <person name="Koren S."/>
            <person name="Bechman K.B."/>
            <person name="Herman A."/>
            <person name="Abrahante J.E."/>
            <person name="Garbe J."/>
        </authorList>
    </citation>
    <scope>NUCLEOTIDE SEQUENCE</scope>
    <source>
        <strain evidence="1">Duluth1</strain>
        <tissue evidence="1">Whole animal</tissue>
    </source>
</reference>
<reference evidence="1" key="1">
    <citation type="journal article" date="2019" name="bioRxiv">
        <title>The Genome of the Zebra Mussel, Dreissena polymorpha: A Resource for Invasive Species Research.</title>
        <authorList>
            <person name="McCartney M.A."/>
            <person name="Auch B."/>
            <person name="Kono T."/>
            <person name="Mallez S."/>
            <person name="Zhang Y."/>
            <person name="Obille A."/>
            <person name="Becker A."/>
            <person name="Abrahante J.E."/>
            <person name="Garbe J."/>
            <person name="Badalamenti J.P."/>
            <person name="Herman A."/>
            <person name="Mangelson H."/>
            <person name="Liachko I."/>
            <person name="Sullivan S."/>
            <person name="Sone E.D."/>
            <person name="Koren S."/>
            <person name="Silverstein K.A.T."/>
            <person name="Beckman K.B."/>
            <person name="Gohl D.M."/>
        </authorList>
    </citation>
    <scope>NUCLEOTIDE SEQUENCE</scope>
    <source>
        <strain evidence="1">Duluth1</strain>
        <tissue evidence="1">Whole animal</tissue>
    </source>
</reference>
<name>A0A9D4F0G8_DREPO</name>
<dbReference type="Proteomes" id="UP000828390">
    <property type="component" value="Unassembled WGS sequence"/>
</dbReference>
<dbReference type="EMBL" id="JAIWYP010000008">
    <property type="protein sequence ID" value="KAH3789059.1"/>
    <property type="molecule type" value="Genomic_DNA"/>
</dbReference>
<comment type="caution">
    <text evidence="1">The sequence shown here is derived from an EMBL/GenBank/DDBJ whole genome shotgun (WGS) entry which is preliminary data.</text>
</comment>
<organism evidence="1 2">
    <name type="scientific">Dreissena polymorpha</name>
    <name type="common">Zebra mussel</name>
    <name type="synonym">Mytilus polymorpha</name>
    <dbReference type="NCBI Taxonomy" id="45954"/>
    <lineage>
        <taxon>Eukaryota</taxon>
        <taxon>Metazoa</taxon>
        <taxon>Spiralia</taxon>
        <taxon>Lophotrochozoa</taxon>
        <taxon>Mollusca</taxon>
        <taxon>Bivalvia</taxon>
        <taxon>Autobranchia</taxon>
        <taxon>Heteroconchia</taxon>
        <taxon>Euheterodonta</taxon>
        <taxon>Imparidentia</taxon>
        <taxon>Neoheterodontei</taxon>
        <taxon>Myida</taxon>
        <taxon>Dreissenoidea</taxon>
        <taxon>Dreissenidae</taxon>
        <taxon>Dreissena</taxon>
    </lineage>
</organism>
<evidence type="ECO:0000313" key="1">
    <source>
        <dbReference type="EMBL" id="KAH3789059.1"/>
    </source>
</evidence>
<accession>A0A9D4F0G8</accession>
<protein>
    <submittedName>
        <fullName evidence="1">Uncharacterized protein</fullName>
    </submittedName>
</protein>
<proteinExistence type="predicted"/>